<dbReference type="InterPro" id="IPR000873">
    <property type="entry name" value="AMP-dep_synth/lig_dom"/>
</dbReference>
<sequence>MAASNVTETLRRQARQRPDREALVDGDTRWTYAELDADVDRHAAALRDAGITADDLVGVLGRNSGTYVVELLALSRIGAVSVPLNWRLHPNEQTYVFDQAGITGLLYDDDFADDAARLTAATGVRTVVANGERVVDGAGRLTDLLDGQPPGVRVADAEKGPGDVHRLLYTSGTTARPKGVVHTYGNLTANHLAQVLELELTPADRILVSAPLFHVSGLEAPGLATFVAGATMVLTPTFKPADIARIAAGERITGMVLAAQILFGLLDLAEPPDLSTLRYLLFAGVAPAVRREVKRRLPHVRLVDTFGMTELCNGVCYMDAAHEESKLGALGAPFPGVHIRIVDETFQPVPPGVEGEIVVRGEKVSPGYWNDDEANRRTRRDGWFLTGDVGRIDADGYLWFVDRRTDLIKSGGENVASAEVERVVAQHPDVAEVAVIGVPDPRWDEVPKAFVVLRPGATTTGEDIRDHCRAELARYKVPKYVQIVASLPRNDSGKVLKKSLREAAAVTG</sequence>
<evidence type="ECO:0000259" key="2">
    <source>
        <dbReference type="Pfam" id="PF13193"/>
    </source>
</evidence>
<accession>A0ABS3VPT6</accession>
<dbReference type="Pfam" id="PF13193">
    <property type="entry name" value="AMP-binding_C"/>
    <property type="match status" value="1"/>
</dbReference>
<dbReference type="PANTHER" id="PTHR43767:SF1">
    <property type="entry name" value="NONRIBOSOMAL PEPTIDE SYNTHASE PES1 (EUROFUNG)-RELATED"/>
    <property type="match status" value="1"/>
</dbReference>
<dbReference type="Gene3D" id="3.40.50.12780">
    <property type="entry name" value="N-terminal domain of ligase-like"/>
    <property type="match status" value="1"/>
</dbReference>
<dbReference type="InterPro" id="IPR045851">
    <property type="entry name" value="AMP-bd_C_sf"/>
</dbReference>
<feature type="domain" description="AMP-binding enzyme C-terminal" evidence="2">
    <location>
        <begin position="419"/>
        <end position="494"/>
    </location>
</feature>
<protein>
    <submittedName>
        <fullName evidence="3">AMP-binding protein</fullName>
    </submittedName>
</protein>
<dbReference type="Proteomes" id="UP000823521">
    <property type="component" value="Unassembled WGS sequence"/>
</dbReference>
<reference evidence="3 4" key="1">
    <citation type="submission" date="2019-12" db="EMBL/GenBank/DDBJ databases">
        <title>Whole genome sequencing of endophytic Actinobacterium Micromonospora sp. MPMI6T.</title>
        <authorList>
            <person name="Evv R."/>
            <person name="Podile A.R."/>
        </authorList>
    </citation>
    <scope>NUCLEOTIDE SEQUENCE [LARGE SCALE GENOMIC DNA]</scope>
    <source>
        <strain evidence="3 4">MPMI6</strain>
    </source>
</reference>
<dbReference type="RefSeq" id="WP_208813461.1">
    <property type="nucleotide sequence ID" value="NZ_WVUH01000073.1"/>
</dbReference>
<proteinExistence type="predicted"/>
<dbReference type="Pfam" id="PF00501">
    <property type="entry name" value="AMP-binding"/>
    <property type="match status" value="1"/>
</dbReference>
<dbReference type="EMBL" id="WVUH01000073">
    <property type="protein sequence ID" value="MBO4206558.1"/>
    <property type="molecule type" value="Genomic_DNA"/>
</dbReference>
<evidence type="ECO:0000259" key="1">
    <source>
        <dbReference type="Pfam" id="PF00501"/>
    </source>
</evidence>
<dbReference type="InterPro" id="IPR025110">
    <property type="entry name" value="AMP-bd_C"/>
</dbReference>
<name>A0ABS3VPT6_MICEH</name>
<dbReference type="Gene3D" id="3.30.300.30">
    <property type="match status" value="1"/>
</dbReference>
<comment type="caution">
    <text evidence="3">The sequence shown here is derived from an EMBL/GenBank/DDBJ whole genome shotgun (WGS) entry which is preliminary data.</text>
</comment>
<evidence type="ECO:0000313" key="4">
    <source>
        <dbReference type="Proteomes" id="UP000823521"/>
    </source>
</evidence>
<dbReference type="PANTHER" id="PTHR43767">
    <property type="entry name" value="LONG-CHAIN-FATTY-ACID--COA LIGASE"/>
    <property type="match status" value="1"/>
</dbReference>
<dbReference type="InterPro" id="IPR042099">
    <property type="entry name" value="ANL_N_sf"/>
</dbReference>
<gene>
    <name evidence="3" type="ORF">GSF22_11180</name>
</gene>
<keyword evidence="4" id="KW-1185">Reference proteome</keyword>
<dbReference type="SUPFAM" id="SSF56801">
    <property type="entry name" value="Acetyl-CoA synthetase-like"/>
    <property type="match status" value="1"/>
</dbReference>
<evidence type="ECO:0000313" key="3">
    <source>
        <dbReference type="EMBL" id="MBO4206558.1"/>
    </source>
</evidence>
<feature type="domain" description="AMP-dependent synthetase/ligase" evidence="1">
    <location>
        <begin position="10"/>
        <end position="369"/>
    </location>
</feature>
<dbReference type="InterPro" id="IPR050237">
    <property type="entry name" value="ATP-dep_AMP-bd_enzyme"/>
</dbReference>
<organism evidence="3 4">
    <name type="scientific">Micromonospora echinofusca</name>
    <dbReference type="NCBI Taxonomy" id="47858"/>
    <lineage>
        <taxon>Bacteria</taxon>
        <taxon>Bacillati</taxon>
        <taxon>Actinomycetota</taxon>
        <taxon>Actinomycetes</taxon>
        <taxon>Micromonosporales</taxon>
        <taxon>Micromonosporaceae</taxon>
        <taxon>Micromonospora</taxon>
    </lineage>
</organism>